<proteinExistence type="inferred from homology"/>
<dbReference type="Gene3D" id="3.90.110.10">
    <property type="entry name" value="Lactate dehydrogenase/glycoside hydrolase, family 4, C-terminal"/>
    <property type="match status" value="1"/>
</dbReference>
<comment type="catalytic activity">
    <reaction evidence="6 9">
        <text>(S)-lactate + NAD(+) = pyruvate + NADH + H(+)</text>
        <dbReference type="Rhea" id="RHEA:23444"/>
        <dbReference type="ChEBI" id="CHEBI:15361"/>
        <dbReference type="ChEBI" id="CHEBI:15378"/>
        <dbReference type="ChEBI" id="CHEBI:16651"/>
        <dbReference type="ChEBI" id="CHEBI:57540"/>
        <dbReference type="ChEBI" id="CHEBI:57945"/>
        <dbReference type="EC" id="1.1.1.27"/>
    </reaction>
</comment>
<feature type="binding site" evidence="8">
    <location>
        <position position="100"/>
    </location>
    <ligand>
        <name>NAD(+)</name>
        <dbReference type="ChEBI" id="CHEBI:57540"/>
    </ligand>
</feature>
<keyword evidence="5 8" id="KW-0520">NAD</keyword>
<dbReference type="InterPro" id="IPR022383">
    <property type="entry name" value="Lactate/malate_DH_C"/>
</dbReference>
<dbReference type="NCBIfam" id="TIGR01771">
    <property type="entry name" value="L-LDH-NAD"/>
    <property type="match status" value="1"/>
</dbReference>
<feature type="active site" description="Proton acceptor" evidence="7">
    <location>
        <position position="180"/>
    </location>
</feature>
<keyword evidence="4 9" id="KW-0560">Oxidoreductase</keyword>
<dbReference type="HAMAP" id="MF_00488">
    <property type="entry name" value="Lactate_dehydrog"/>
    <property type="match status" value="1"/>
</dbReference>
<dbReference type="Gene3D" id="3.40.50.720">
    <property type="entry name" value="NAD(P)-binding Rossmann-like Domain"/>
    <property type="match status" value="1"/>
</dbReference>
<feature type="domain" description="Lactate/malate dehydrogenase N-terminal" evidence="10">
    <location>
        <begin position="10"/>
        <end position="147"/>
    </location>
</feature>
<dbReference type="OrthoDB" id="6270329at2759"/>
<dbReference type="PRINTS" id="PR00086">
    <property type="entry name" value="LLDHDRGNASE"/>
</dbReference>
<feature type="binding site" evidence="8">
    <location>
        <position position="40"/>
    </location>
    <ligand>
        <name>NAD(+)</name>
        <dbReference type="ChEBI" id="CHEBI:57540"/>
    </ligand>
</feature>
<keyword evidence="13" id="KW-1185">Reference proteome</keyword>
<comment type="similarity">
    <text evidence="2">Belongs to the LDH/MDH superfamily. LDH family.</text>
</comment>
<dbReference type="InterPro" id="IPR018177">
    <property type="entry name" value="L-lactate_DH_AS"/>
</dbReference>
<evidence type="ECO:0000256" key="3">
    <source>
        <dbReference type="ARBA" id="ARBA00012967"/>
    </source>
</evidence>
<evidence type="ECO:0000259" key="11">
    <source>
        <dbReference type="Pfam" id="PF02866"/>
    </source>
</evidence>
<feature type="domain" description="Lactate/malate dehydrogenase C-terminal" evidence="11">
    <location>
        <begin position="150"/>
        <end position="314"/>
    </location>
</feature>
<dbReference type="EC" id="1.1.1.27" evidence="3 9"/>
<dbReference type="InterPro" id="IPR001236">
    <property type="entry name" value="Lactate/malate_DH_N"/>
</dbReference>
<gene>
    <name evidence="12" type="ORF">HG537_0A09080</name>
</gene>
<dbReference type="SUPFAM" id="SSF51735">
    <property type="entry name" value="NAD(P)-binding Rossmann-fold domains"/>
    <property type="match status" value="1"/>
</dbReference>
<feature type="binding site" evidence="8">
    <location>
        <begin position="15"/>
        <end position="20"/>
    </location>
    <ligand>
        <name>NAD(+)</name>
        <dbReference type="ChEBI" id="CHEBI:57540"/>
    </ligand>
</feature>
<dbReference type="Proteomes" id="UP000510647">
    <property type="component" value="Chromosome 1"/>
</dbReference>
<dbReference type="Pfam" id="PF00056">
    <property type="entry name" value="Ldh_1_N"/>
    <property type="match status" value="1"/>
</dbReference>
<evidence type="ECO:0000313" key="12">
    <source>
        <dbReference type="EMBL" id="QLQ78660.1"/>
    </source>
</evidence>
<reference evidence="12 13" key="1">
    <citation type="submission" date="2020-06" db="EMBL/GenBank/DDBJ databases">
        <title>The yeast mating-type switching endonuclease HO is a domesticated member of an unorthodox homing genetic element family.</title>
        <authorList>
            <person name="Coughlan A.Y."/>
            <person name="Lombardi L."/>
            <person name="Braun-Galleani S."/>
            <person name="Martos A.R."/>
            <person name="Galeote V."/>
            <person name="Bigey F."/>
            <person name="Dequin S."/>
            <person name="Byrne K.P."/>
            <person name="Wolfe K.H."/>
        </authorList>
    </citation>
    <scope>NUCLEOTIDE SEQUENCE [LARGE SCALE GENOMIC DNA]</scope>
    <source>
        <strain evidence="12 13">CBS2947</strain>
    </source>
</reference>
<sequence length="318" mass="33916">MSAKQFKPGRIAVVGVGHLGSAIAYTLLLKGIASEIVLIDISAKRAEGECMDLCHAVPFSCETQIRVGKYDDCTQCEIVVVAGGENEKPGQSRMDLISENTKVLKDVVPKIAKCCPEAILLIATNPVDVMTALAHKLSGFRAQRVIGSGTLLDSARFTYNLGKYFNVSSKSVNAFVVGEHGDSQVPVWSLASIAGMRLPDYCEHSGIKYDKDALHKIYEKTRDASSKIIECKGSTAYSTAAGLALLVSAILKDEGALLTVSTVSEYCGVKNVAMSVPVKVGCKGAEHVVKLLLQDEEKRAVLKSAETIKSGCKEAGCD</sequence>
<dbReference type="GO" id="GO:0006089">
    <property type="term" value="P:lactate metabolic process"/>
    <property type="evidence" value="ECO:0007669"/>
    <property type="project" value="TreeGrafter"/>
</dbReference>
<name>A0A7H9HMW7_9SACH</name>
<evidence type="ECO:0000256" key="8">
    <source>
        <dbReference type="PIRSR" id="PIRSR000102-3"/>
    </source>
</evidence>
<dbReference type="PROSITE" id="PS00064">
    <property type="entry name" value="L_LDH"/>
    <property type="match status" value="1"/>
</dbReference>
<evidence type="ECO:0000256" key="4">
    <source>
        <dbReference type="ARBA" id="ARBA00023002"/>
    </source>
</evidence>
<evidence type="ECO:0000256" key="7">
    <source>
        <dbReference type="PIRSR" id="PIRSR000102-1"/>
    </source>
</evidence>
<dbReference type="GO" id="GO:0005737">
    <property type="term" value="C:cytoplasm"/>
    <property type="evidence" value="ECO:0007669"/>
    <property type="project" value="InterPro"/>
</dbReference>
<evidence type="ECO:0000256" key="6">
    <source>
        <dbReference type="ARBA" id="ARBA00049258"/>
    </source>
</evidence>
<dbReference type="PANTHER" id="PTHR43128:SF16">
    <property type="entry name" value="L-LACTATE DEHYDROGENASE"/>
    <property type="match status" value="1"/>
</dbReference>
<evidence type="ECO:0000256" key="5">
    <source>
        <dbReference type="ARBA" id="ARBA00023027"/>
    </source>
</evidence>
<dbReference type="Pfam" id="PF02866">
    <property type="entry name" value="Ldh_1_C"/>
    <property type="match status" value="1"/>
</dbReference>
<protein>
    <recommendedName>
        <fullName evidence="3 9">L-lactate dehydrogenase</fullName>
        <ecNumber evidence="3 9">1.1.1.27</ecNumber>
    </recommendedName>
</protein>
<dbReference type="GO" id="GO:0004459">
    <property type="term" value="F:L-lactate dehydrogenase (NAD+) activity"/>
    <property type="evidence" value="ECO:0007669"/>
    <property type="project" value="UniProtKB-EC"/>
</dbReference>
<dbReference type="SUPFAM" id="SSF56327">
    <property type="entry name" value="LDH C-terminal domain-like"/>
    <property type="match status" value="1"/>
</dbReference>
<organism evidence="12 13">
    <name type="scientific">Torulaspora globosa</name>
    <dbReference type="NCBI Taxonomy" id="48254"/>
    <lineage>
        <taxon>Eukaryota</taxon>
        <taxon>Fungi</taxon>
        <taxon>Dikarya</taxon>
        <taxon>Ascomycota</taxon>
        <taxon>Saccharomycotina</taxon>
        <taxon>Saccharomycetes</taxon>
        <taxon>Saccharomycetales</taxon>
        <taxon>Saccharomycetaceae</taxon>
        <taxon>Torulaspora</taxon>
    </lineage>
</organism>
<evidence type="ECO:0000313" key="13">
    <source>
        <dbReference type="Proteomes" id="UP000510647"/>
    </source>
</evidence>
<accession>A0A7H9HMW7</accession>
<evidence type="ECO:0000256" key="2">
    <source>
        <dbReference type="ARBA" id="ARBA00006054"/>
    </source>
</evidence>
<comment type="pathway">
    <text evidence="1 9">Fermentation; pyruvate fermentation to lactate; (S)-lactate from pyruvate: step 1/1.</text>
</comment>
<dbReference type="PANTHER" id="PTHR43128">
    <property type="entry name" value="L-2-HYDROXYCARBOXYLATE DEHYDROGENASE (NAD(P)(+))"/>
    <property type="match status" value="1"/>
</dbReference>
<dbReference type="AlphaFoldDB" id="A0A7H9HMW7"/>
<evidence type="ECO:0000256" key="9">
    <source>
        <dbReference type="RuleBase" id="RU000496"/>
    </source>
</evidence>
<dbReference type="InterPro" id="IPR015955">
    <property type="entry name" value="Lactate_DH/Glyco_Ohase_4_C"/>
</dbReference>
<evidence type="ECO:0000256" key="1">
    <source>
        <dbReference type="ARBA" id="ARBA00004843"/>
    </source>
</evidence>
<dbReference type="InterPro" id="IPR011304">
    <property type="entry name" value="L-lactate_DH"/>
</dbReference>
<dbReference type="InterPro" id="IPR036291">
    <property type="entry name" value="NAD(P)-bd_dom_sf"/>
</dbReference>
<dbReference type="PIRSF" id="PIRSF000102">
    <property type="entry name" value="Lac_mal_DH"/>
    <property type="match status" value="1"/>
</dbReference>
<dbReference type="InterPro" id="IPR001557">
    <property type="entry name" value="L-lactate/malate_DH"/>
</dbReference>
<evidence type="ECO:0000259" key="10">
    <source>
        <dbReference type="Pfam" id="PF00056"/>
    </source>
</evidence>
<dbReference type="NCBIfam" id="NF004863">
    <property type="entry name" value="PRK06223.1"/>
    <property type="match status" value="1"/>
</dbReference>
<dbReference type="EMBL" id="CP059267">
    <property type="protein sequence ID" value="QLQ78660.1"/>
    <property type="molecule type" value="Genomic_DNA"/>
</dbReference>
<dbReference type="UniPathway" id="UPA00554">
    <property type="reaction ID" value="UER00611"/>
</dbReference>